<dbReference type="InterPro" id="IPR000387">
    <property type="entry name" value="Tyr_Pase_dom"/>
</dbReference>
<dbReference type="CDD" id="cd14498">
    <property type="entry name" value="DSP"/>
    <property type="match status" value="1"/>
</dbReference>
<accession>A0ABD3PZT6</accession>
<dbReference type="AlphaFoldDB" id="A0ABD3PZT6"/>
<dbReference type="InterPro" id="IPR029021">
    <property type="entry name" value="Prot-tyrosine_phosphatase-like"/>
</dbReference>
<dbReference type="SUPFAM" id="SSF52799">
    <property type="entry name" value="(Phosphotyrosine protein) phosphatases II"/>
    <property type="match status" value="1"/>
</dbReference>
<evidence type="ECO:0000313" key="2">
    <source>
        <dbReference type="EMBL" id="KAL3793527.1"/>
    </source>
</evidence>
<keyword evidence="3" id="KW-1185">Reference proteome</keyword>
<feature type="domain" description="Tyrosine specific protein phosphatases" evidence="1">
    <location>
        <begin position="256"/>
        <end position="300"/>
    </location>
</feature>
<evidence type="ECO:0000313" key="3">
    <source>
        <dbReference type="Proteomes" id="UP001516023"/>
    </source>
</evidence>
<reference evidence="2 3" key="1">
    <citation type="journal article" date="2020" name="G3 (Bethesda)">
        <title>Improved Reference Genome for Cyclotella cryptica CCMP332, a Model for Cell Wall Morphogenesis, Salinity Adaptation, and Lipid Production in Diatoms (Bacillariophyta).</title>
        <authorList>
            <person name="Roberts W.R."/>
            <person name="Downey K.M."/>
            <person name="Ruck E.C."/>
            <person name="Traller J.C."/>
            <person name="Alverson A.J."/>
        </authorList>
    </citation>
    <scope>NUCLEOTIDE SEQUENCE [LARGE SCALE GENOMIC DNA]</scope>
    <source>
        <strain evidence="2 3">CCMP332</strain>
    </source>
</reference>
<comment type="caution">
    <text evidence="2">The sequence shown here is derived from an EMBL/GenBank/DDBJ whole genome shotgun (WGS) entry which is preliminary data.</text>
</comment>
<sequence length="318" mass="35600">MEAMEAEPVTNVGSPRKDELSLSKLPCAPKVSSSAAALRHAGEVIPNLWVGNIRSVSLIEELIRMSTERCARHLENRKQDRTKQRAAVTLTVISVISNPNLLKFVADSLDERRKYFLHQQQLHNEQKADTTTNGERDGLECDASAVEKKAEQCETVRSRRSGAIDSTITSSENNFVRTEANKTADLRVSDFFDIHIRHIEVPLRDSLDSDLMSILRESLATIDEALGVCHDSINGQCGNRFVDGKISVEDDFRICLVHCAKGCSRSVPIIIGYLLSRHSNQFPSFDAALKRVRSVRPNAMPNVRFAIDLRRYATEINK</sequence>
<organism evidence="2 3">
    <name type="scientific">Cyclotella cryptica</name>
    <dbReference type="NCBI Taxonomy" id="29204"/>
    <lineage>
        <taxon>Eukaryota</taxon>
        <taxon>Sar</taxon>
        <taxon>Stramenopiles</taxon>
        <taxon>Ochrophyta</taxon>
        <taxon>Bacillariophyta</taxon>
        <taxon>Coscinodiscophyceae</taxon>
        <taxon>Thalassiosirophycidae</taxon>
        <taxon>Stephanodiscales</taxon>
        <taxon>Stephanodiscaceae</taxon>
        <taxon>Cyclotella</taxon>
    </lineage>
</organism>
<proteinExistence type="predicted"/>
<evidence type="ECO:0000259" key="1">
    <source>
        <dbReference type="PROSITE" id="PS50056"/>
    </source>
</evidence>
<gene>
    <name evidence="2" type="ORF">HJC23_007267</name>
</gene>
<dbReference type="PANTHER" id="PTHR46377">
    <property type="entry name" value="DUAL SPECIFICITY PROTEIN PHOSPHATASE 19"/>
    <property type="match status" value="1"/>
</dbReference>
<dbReference type="Pfam" id="PF00782">
    <property type="entry name" value="DSPc"/>
    <property type="match status" value="1"/>
</dbReference>
<dbReference type="Gene3D" id="3.90.190.10">
    <property type="entry name" value="Protein tyrosine phosphatase superfamily"/>
    <property type="match status" value="1"/>
</dbReference>
<name>A0ABD3PZT6_9STRA</name>
<protein>
    <recommendedName>
        <fullName evidence="1">Tyrosine specific protein phosphatases domain-containing protein</fullName>
    </recommendedName>
</protein>
<dbReference type="PROSITE" id="PS50056">
    <property type="entry name" value="TYR_PHOSPHATASE_2"/>
    <property type="match status" value="1"/>
</dbReference>
<dbReference type="SMART" id="SM00195">
    <property type="entry name" value="DSPc"/>
    <property type="match status" value="1"/>
</dbReference>
<dbReference type="InterPro" id="IPR020422">
    <property type="entry name" value="TYR_PHOSPHATASE_DUAL_dom"/>
</dbReference>
<dbReference type="EMBL" id="JABMIG020000090">
    <property type="protein sequence ID" value="KAL3793527.1"/>
    <property type="molecule type" value="Genomic_DNA"/>
</dbReference>
<dbReference type="Proteomes" id="UP001516023">
    <property type="component" value="Unassembled WGS sequence"/>
</dbReference>
<dbReference type="PANTHER" id="PTHR46377:SF1">
    <property type="entry name" value="DUAL SPECIFICITY PROTEIN PHOSPHATASE 19"/>
    <property type="match status" value="1"/>
</dbReference>
<dbReference type="InterPro" id="IPR000340">
    <property type="entry name" value="Dual-sp_phosphatase_cat-dom"/>
</dbReference>